<dbReference type="RefSeq" id="WP_154459164.1">
    <property type="nucleotide sequence ID" value="NZ_VUMM01000001.1"/>
</dbReference>
<dbReference type="GO" id="GO:0006747">
    <property type="term" value="P:FAD biosynthetic process"/>
    <property type="evidence" value="ECO:0007669"/>
    <property type="project" value="UniProtKB-UniRule"/>
</dbReference>
<comment type="catalytic activity">
    <reaction evidence="13 14">
        <text>FMN + ATP + H(+) = FAD + diphosphate</text>
        <dbReference type="Rhea" id="RHEA:17237"/>
        <dbReference type="ChEBI" id="CHEBI:15378"/>
        <dbReference type="ChEBI" id="CHEBI:30616"/>
        <dbReference type="ChEBI" id="CHEBI:33019"/>
        <dbReference type="ChEBI" id="CHEBI:57692"/>
        <dbReference type="ChEBI" id="CHEBI:58210"/>
        <dbReference type="EC" id="2.7.7.2"/>
    </reaction>
</comment>
<evidence type="ECO:0000256" key="9">
    <source>
        <dbReference type="ARBA" id="ARBA00022827"/>
    </source>
</evidence>
<evidence type="ECO:0000256" key="1">
    <source>
        <dbReference type="ARBA" id="ARBA00004726"/>
    </source>
</evidence>
<dbReference type="Pfam" id="PF06574">
    <property type="entry name" value="FAD_syn"/>
    <property type="match status" value="1"/>
</dbReference>
<organism evidence="16 17">
    <name type="scientific">Floccifex porci</name>
    <dbReference type="NCBI Taxonomy" id="2606629"/>
    <lineage>
        <taxon>Bacteria</taxon>
        <taxon>Bacillati</taxon>
        <taxon>Bacillota</taxon>
        <taxon>Erysipelotrichia</taxon>
        <taxon>Erysipelotrichales</taxon>
        <taxon>Erysipelotrichaceae</taxon>
        <taxon>Floccifex</taxon>
    </lineage>
</organism>
<keyword evidence="7 14" id="KW-0547">Nucleotide-binding</keyword>
<comment type="pathway">
    <text evidence="2 14">Cofactor biosynthesis; FMN biosynthesis; FMN from riboflavin (ATP route): step 1/1.</text>
</comment>
<dbReference type="SUPFAM" id="SSF82114">
    <property type="entry name" value="Riboflavin kinase-like"/>
    <property type="match status" value="1"/>
</dbReference>
<keyword evidence="17" id="KW-1185">Reference proteome</keyword>
<keyword evidence="9 14" id="KW-0274">FAD</keyword>
<accession>A0A7X2T3G6</accession>
<evidence type="ECO:0000256" key="3">
    <source>
        <dbReference type="ARBA" id="ARBA00022630"/>
    </source>
</evidence>
<evidence type="ECO:0000256" key="12">
    <source>
        <dbReference type="ARBA" id="ARBA00047880"/>
    </source>
</evidence>
<dbReference type="EC" id="2.7.7.2" evidence="14"/>
<dbReference type="Pfam" id="PF01687">
    <property type="entry name" value="Flavokinase"/>
    <property type="match status" value="1"/>
</dbReference>
<dbReference type="UniPathway" id="UPA00276">
    <property type="reaction ID" value="UER00406"/>
</dbReference>
<keyword evidence="3 14" id="KW-0285">Flavoprotein</keyword>
<keyword evidence="10 14" id="KW-0067">ATP-binding</keyword>
<name>A0A7X2T3G6_9FIRM</name>
<dbReference type="GO" id="GO:0003919">
    <property type="term" value="F:FMN adenylyltransferase activity"/>
    <property type="evidence" value="ECO:0007669"/>
    <property type="project" value="UniProtKB-UniRule"/>
</dbReference>
<evidence type="ECO:0000256" key="7">
    <source>
        <dbReference type="ARBA" id="ARBA00022741"/>
    </source>
</evidence>
<sequence length="318" mass="37100">MNVVSIDAFHLKYPFEPSCACIGYFDGIHKGHKELLLNCIEQADKNQLKKVCITFDPDPWVIFKNEKQKHLSTLSDKIQILSSYGFDEVYILQFSKEFASLSIESFHHLLKEMNIKILICGFDFKYGQFNSGNVDTLKKQNDFKVIVIDSVNFSNLKISTSRIEPLILKGELYQSNVLLDYIYSISGYIEHGFKRGTNVLKIPTANLNVDQEYILPKTGVYAGMVLLENQFYKAMINIGTNPTFNNQHLTIEAHILDFDEDIYGQKIRFFFYDRIRDEMKFHSIDELKNQLLRDIQYVDQLNFDECLLKNTRNIFFKN</sequence>
<dbReference type="SUPFAM" id="SSF52374">
    <property type="entry name" value="Nucleotidylyl transferase"/>
    <property type="match status" value="1"/>
</dbReference>
<reference evidence="16 17" key="1">
    <citation type="submission" date="2019-08" db="EMBL/GenBank/DDBJ databases">
        <title>In-depth cultivation of the pig gut microbiome towards novel bacterial diversity and tailored functional studies.</title>
        <authorList>
            <person name="Wylensek D."/>
            <person name="Hitch T.C.A."/>
            <person name="Clavel T."/>
        </authorList>
    </citation>
    <scope>NUCLEOTIDE SEQUENCE [LARGE SCALE GENOMIC DNA]</scope>
    <source>
        <strain evidence="16 17">LKV-178-WT-2G</strain>
    </source>
</reference>
<protein>
    <recommendedName>
        <fullName evidence="14">Riboflavin biosynthesis protein</fullName>
    </recommendedName>
    <domain>
        <recommendedName>
            <fullName evidence="14">Riboflavin kinase</fullName>
            <ecNumber evidence="14">2.7.1.26</ecNumber>
        </recommendedName>
        <alternativeName>
            <fullName evidence="14">Flavokinase</fullName>
        </alternativeName>
    </domain>
    <domain>
        <recommendedName>
            <fullName evidence="14">FMN adenylyltransferase</fullName>
            <ecNumber evidence="14">2.7.7.2</ecNumber>
        </recommendedName>
        <alternativeName>
            <fullName evidence="14">FAD pyrophosphorylase</fullName>
        </alternativeName>
        <alternativeName>
            <fullName evidence="14">FAD synthase</fullName>
        </alternativeName>
    </domain>
</protein>
<dbReference type="PANTHER" id="PTHR22749:SF6">
    <property type="entry name" value="RIBOFLAVIN KINASE"/>
    <property type="match status" value="1"/>
</dbReference>
<dbReference type="InterPro" id="IPR023465">
    <property type="entry name" value="Riboflavin_kinase_dom_sf"/>
</dbReference>
<dbReference type="SMART" id="SM00904">
    <property type="entry name" value="Flavokinase"/>
    <property type="match status" value="1"/>
</dbReference>
<keyword evidence="4 14" id="KW-0288">FMN</keyword>
<dbReference type="InterPro" id="IPR015864">
    <property type="entry name" value="FAD_synthase"/>
</dbReference>
<feature type="domain" description="Riboflavin kinase" evidence="15">
    <location>
        <begin position="178"/>
        <end position="303"/>
    </location>
</feature>
<dbReference type="Proteomes" id="UP000470082">
    <property type="component" value="Unassembled WGS sequence"/>
</dbReference>
<dbReference type="PIRSF" id="PIRSF004491">
    <property type="entry name" value="FAD_Synth"/>
    <property type="match status" value="1"/>
</dbReference>
<evidence type="ECO:0000313" key="17">
    <source>
        <dbReference type="Proteomes" id="UP000470082"/>
    </source>
</evidence>
<dbReference type="NCBIfam" id="TIGR00083">
    <property type="entry name" value="ribF"/>
    <property type="match status" value="1"/>
</dbReference>
<dbReference type="PANTHER" id="PTHR22749">
    <property type="entry name" value="RIBOFLAVIN KINASE/FMN ADENYLYLTRANSFERASE"/>
    <property type="match status" value="1"/>
</dbReference>
<evidence type="ECO:0000256" key="8">
    <source>
        <dbReference type="ARBA" id="ARBA00022777"/>
    </source>
</evidence>
<dbReference type="InterPro" id="IPR023468">
    <property type="entry name" value="Riboflavin_kinase"/>
</dbReference>
<keyword evidence="11" id="KW-0511">Multifunctional enzyme</keyword>
<comment type="similarity">
    <text evidence="14">Belongs to the ribF family.</text>
</comment>
<evidence type="ECO:0000256" key="10">
    <source>
        <dbReference type="ARBA" id="ARBA00022840"/>
    </source>
</evidence>
<comment type="pathway">
    <text evidence="1 14">Cofactor biosynthesis; FAD biosynthesis; FAD from FMN: step 1/1.</text>
</comment>
<gene>
    <name evidence="16" type="ORF">FYJ50_00945</name>
</gene>
<dbReference type="InterPro" id="IPR015865">
    <property type="entry name" value="Riboflavin_kinase_bac/euk"/>
</dbReference>
<comment type="catalytic activity">
    <reaction evidence="12 14">
        <text>riboflavin + ATP = FMN + ADP + H(+)</text>
        <dbReference type="Rhea" id="RHEA:14357"/>
        <dbReference type="ChEBI" id="CHEBI:15378"/>
        <dbReference type="ChEBI" id="CHEBI:30616"/>
        <dbReference type="ChEBI" id="CHEBI:57986"/>
        <dbReference type="ChEBI" id="CHEBI:58210"/>
        <dbReference type="ChEBI" id="CHEBI:456216"/>
        <dbReference type="EC" id="2.7.1.26"/>
    </reaction>
</comment>
<keyword evidence="5 14" id="KW-0808">Transferase</keyword>
<proteinExistence type="inferred from homology"/>
<dbReference type="GO" id="GO:0009398">
    <property type="term" value="P:FMN biosynthetic process"/>
    <property type="evidence" value="ECO:0007669"/>
    <property type="project" value="UniProtKB-UniRule"/>
</dbReference>
<dbReference type="NCBIfam" id="NF004162">
    <property type="entry name" value="PRK05627.1-5"/>
    <property type="match status" value="1"/>
</dbReference>
<keyword evidence="6 14" id="KW-0548">Nucleotidyltransferase</keyword>
<evidence type="ECO:0000256" key="6">
    <source>
        <dbReference type="ARBA" id="ARBA00022695"/>
    </source>
</evidence>
<dbReference type="Gene3D" id="2.40.30.30">
    <property type="entry name" value="Riboflavin kinase-like"/>
    <property type="match status" value="1"/>
</dbReference>
<evidence type="ECO:0000256" key="14">
    <source>
        <dbReference type="PIRNR" id="PIRNR004491"/>
    </source>
</evidence>
<evidence type="ECO:0000313" key="16">
    <source>
        <dbReference type="EMBL" id="MSS00696.1"/>
    </source>
</evidence>
<dbReference type="AlphaFoldDB" id="A0A7X2T3G6"/>
<dbReference type="EC" id="2.7.1.26" evidence="14"/>
<dbReference type="InterPro" id="IPR014729">
    <property type="entry name" value="Rossmann-like_a/b/a_fold"/>
</dbReference>
<dbReference type="Gene3D" id="3.40.50.620">
    <property type="entry name" value="HUPs"/>
    <property type="match status" value="1"/>
</dbReference>
<evidence type="ECO:0000256" key="11">
    <source>
        <dbReference type="ARBA" id="ARBA00023268"/>
    </source>
</evidence>
<keyword evidence="8 14" id="KW-0418">Kinase</keyword>
<dbReference type="CDD" id="cd02064">
    <property type="entry name" value="FAD_synthetase_N"/>
    <property type="match status" value="1"/>
</dbReference>
<dbReference type="GO" id="GO:0005524">
    <property type="term" value="F:ATP binding"/>
    <property type="evidence" value="ECO:0007669"/>
    <property type="project" value="UniProtKB-UniRule"/>
</dbReference>
<evidence type="ECO:0000259" key="15">
    <source>
        <dbReference type="SMART" id="SM00904"/>
    </source>
</evidence>
<evidence type="ECO:0000256" key="5">
    <source>
        <dbReference type="ARBA" id="ARBA00022679"/>
    </source>
</evidence>
<dbReference type="InterPro" id="IPR002606">
    <property type="entry name" value="Riboflavin_kinase_bac"/>
</dbReference>
<dbReference type="EMBL" id="VUMM01000001">
    <property type="protein sequence ID" value="MSS00696.1"/>
    <property type="molecule type" value="Genomic_DNA"/>
</dbReference>
<dbReference type="GO" id="GO:0008531">
    <property type="term" value="F:riboflavin kinase activity"/>
    <property type="evidence" value="ECO:0007669"/>
    <property type="project" value="UniProtKB-UniRule"/>
</dbReference>
<evidence type="ECO:0000256" key="13">
    <source>
        <dbReference type="ARBA" id="ARBA00049494"/>
    </source>
</evidence>
<evidence type="ECO:0000256" key="4">
    <source>
        <dbReference type="ARBA" id="ARBA00022643"/>
    </source>
</evidence>
<comment type="caution">
    <text evidence="16">The sequence shown here is derived from an EMBL/GenBank/DDBJ whole genome shotgun (WGS) entry which is preliminary data.</text>
</comment>
<evidence type="ECO:0000256" key="2">
    <source>
        <dbReference type="ARBA" id="ARBA00005201"/>
    </source>
</evidence>
<dbReference type="UniPathway" id="UPA00277">
    <property type="reaction ID" value="UER00407"/>
</dbReference>
<dbReference type="GO" id="GO:0009231">
    <property type="term" value="P:riboflavin biosynthetic process"/>
    <property type="evidence" value="ECO:0007669"/>
    <property type="project" value="InterPro"/>
</dbReference>